<name>R0JWA3_EXST2</name>
<evidence type="ECO:0008006" key="6">
    <source>
        <dbReference type="Google" id="ProtNLM"/>
    </source>
</evidence>
<dbReference type="SUPFAM" id="SSF56300">
    <property type="entry name" value="Metallo-dependent phosphatases"/>
    <property type="match status" value="1"/>
</dbReference>
<dbReference type="HOGENOM" id="CLU_015982_0_0_1"/>
<feature type="chain" id="PRO_5004343681" description="Alkaline phosphatase D" evidence="1">
    <location>
        <begin position="18"/>
        <end position="574"/>
    </location>
</feature>
<dbReference type="PANTHER" id="PTHR43606:SF7">
    <property type="entry name" value="PHOSPHATASE, PUTATIVE (AFU_ORTHOLOGUE AFUA_6G08710)-RELATED"/>
    <property type="match status" value="1"/>
</dbReference>
<reference evidence="4 5" key="1">
    <citation type="journal article" date="2012" name="PLoS Pathog.">
        <title>Diverse lifestyles and strategies of plant pathogenesis encoded in the genomes of eighteen Dothideomycetes fungi.</title>
        <authorList>
            <person name="Ohm R.A."/>
            <person name="Feau N."/>
            <person name="Henrissat B."/>
            <person name="Schoch C.L."/>
            <person name="Horwitz B.A."/>
            <person name="Barry K.W."/>
            <person name="Condon B.J."/>
            <person name="Copeland A.C."/>
            <person name="Dhillon B."/>
            <person name="Glaser F."/>
            <person name="Hesse C.N."/>
            <person name="Kosti I."/>
            <person name="LaButti K."/>
            <person name="Lindquist E.A."/>
            <person name="Lucas S."/>
            <person name="Salamov A.A."/>
            <person name="Bradshaw R.E."/>
            <person name="Ciuffetti L."/>
            <person name="Hamelin R.C."/>
            <person name="Kema G.H.J."/>
            <person name="Lawrence C."/>
            <person name="Scott J.A."/>
            <person name="Spatafora J.W."/>
            <person name="Turgeon B.G."/>
            <person name="de Wit P.J.G.M."/>
            <person name="Zhong S."/>
            <person name="Goodwin S.B."/>
            <person name="Grigoriev I.V."/>
        </authorList>
    </citation>
    <scope>NUCLEOTIDE SEQUENCE [LARGE SCALE GENOMIC DNA]</scope>
    <source>
        <strain evidence="5">28A</strain>
    </source>
</reference>
<dbReference type="InterPro" id="IPR052900">
    <property type="entry name" value="Phospholipid_Metab_Enz"/>
</dbReference>
<dbReference type="InterPro" id="IPR038607">
    <property type="entry name" value="PhoD-like_sf"/>
</dbReference>
<dbReference type="AlphaFoldDB" id="R0JWA3"/>
<feature type="domain" description="PhoD-like phosphatase metallophosphatase" evidence="2">
    <location>
        <begin position="193"/>
        <end position="363"/>
    </location>
</feature>
<dbReference type="InterPro" id="IPR029052">
    <property type="entry name" value="Metallo-depent_PP-like"/>
</dbReference>
<evidence type="ECO:0000313" key="5">
    <source>
        <dbReference type="Proteomes" id="UP000016935"/>
    </source>
</evidence>
<dbReference type="Proteomes" id="UP000016935">
    <property type="component" value="Unassembled WGS sequence"/>
</dbReference>
<proteinExistence type="predicted"/>
<dbReference type="Gene3D" id="3.60.21.70">
    <property type="entry name" value="PhoD-like phosphatase"/>
    <property type="match status" value="2"/>
</dbReference>
<dbReference type="InterPro" id="IPR018946">
    <property type="entry name" value="PhoD-like_MPP"/>
</dbReference>
<protein>
    <recommendedName>
        <fullName evidence="6">Alkaline phosphatase D</fullName>
    </recommendedName>
</protein>
<dbReference type="eggNOG" id="ENOG502QU5W">
    <property type="taxonomic scope" value="Eukaryota"/>
</dbReference>
<dbReference type="OrthoDB" id="9992270at2759"/>
<dbReference type="CDD" id="cd07389">
    <property type="entry name" value="MPP_PhoD"/>
    <property type="match status" value="1"/>
</dbReference>
<feature type="domain" description="Phospholipase D N-terminal" evidence="3">
    <location>
        <begin position="63"/>
        <end position="180"/>
    </location>
</feature>
<dbReference type="RefSeq" id="XP_008027678.1">
    <property type="nucleotide sequence ID" value="XM_008029487.1"/>
</dbReference>
<evidence type="ECO:0000259" key="2">
    <source>
        <dbReference type="Pfam" id="PF09423"/>
    </source>
</evidence>
<dbReference type="Gene3D" id="2.60.40.380">
    <property type="entry name" value="Purple acid phosphatase-like, N-terminal"/>
    <property type="match status" value="1"/>
</dbReference>
<keyword evidence="5" id="KW-1185">Reference proteome</keyword>
<feature type="signal peptide" evidence="1">
    <location>
        <begin position="1"/>
        <end position="17"/>
    </location>
</feature>
<evidence type="ECO:0000313" key="4">
    <source>
        <dbReference type="EMBL" id="EOA85228.1"/>
    </source>
</evidence>
<gene>
    <name evidence="4" type="ORF">SETTUDRAFT_179739</name>
</gene>
<dbReference type="InterPro" id="IPR032093">
    <property type="entry name" value="PhoD_N"/>
</dbReference>
<dbReference type="Pfam" id="PF16655">
    <property type="entry name" value="PhoD_N"/>
    <property type="match status" value="1"/>
</dbReference>
<dbReference type="Pfam" id="PF09423">
    <property type="entry name" value="PhoD"/>
    <property type="match status" value="1"/>
</dbReference>
<evidence type="ECO:0000256" key="1">
    <source>
        <dbReference type="SAM" id="SignalP"/>
    </source>
</evidence>
<dbReference type="STRING" id="671987.R0JWA3"/>
<dbReference type="GeneID" id="19401708"/>
<dbReference type="EMBL" id="KB908703">
    <property type="protein sequence ID" value="EOA85228.1"/>
    <property type="molecule type" value="Genomic_DNA"/>
</dbReference>
<dbReference type="PANTHER" id="PTHR43606">
    <property type="entry name" value="PHOSPHATASE, PUTATIVE (AFU_ORTHOLOGUE AFUA_6G08710)-RELATED"/>
    <property type="match status" value="1"/>
</dbReference>
<keyword evidence="1" id="KW-0732">Signal</keyword>
<organism evidence="4 5">
    <name type="scientific">Exserohilum turcicum (strain 28A)</name>
    <name type="common">Northern leaf blight fungus</name>
    <name type="synonym">Setosphaeria turcica</name>
    <dbReference type="NCBI Taxonomy" id="671987"/>
    <lineage>
        <taxon>Eukaryota</taxon>
        <taxon>Fungi</taxon>
        <taxon>Dikarya</taxon>
        <taxon>Ascomycota</taxon>
        <taxon>Pezizomycotina</taxon>
        <taxon>Dothideomycetes</taxon>
        <taxon>Pleosporomycetidae</taxon>
        <taxon>Pleosporales</taxon>
        <taxon>Pleosporineae</taxon>
        <taxon>Pleosporaceae</taxon>
        <taxon>Exserohilum</taxon>
    </lineage>
</organism>
<reference evidence="4 5" key="2">
    <citation type="journal article" date="2013" name="PLoS Genet.">
        <title>Comparative genome structure, secondary metabolite, and effector coding capacity across Cochliobolus pathogens.</title>
        <authorList>
            <person name="Condon B.J."/>
            <person name="Leng Y."/>
            <person name="Wu D."/>
            <person name="Bushley K.E."/>
            <person name="Ohm R.A."/>
            <person name="Otillar R."/>
            <person name="Martin J."/>
            <person name="Schackwitz W."/>
            <person name="Grimwood J."/>
            <person name="MohdZainudin N."/>
            <person name="Xue C."/>
            <person name="Wang R."/>
            <person name="Manning V.A."/>
            <person name="Dhillon B."/>
            <person name="Tu Z.J."/>
            <person name="Steffenson B.J."/>
            <person name="Salamov A."/>
            <person name="Sun H."/>
            <person name="Lowry S."/>
            <person name="LaButti K."/>
            <person name="Han J."/>
            <person name="Copeland A."/>
            <person name="Lindquist E."/>
            <person name="Barry K."/>
            <person name="Schmutz J."/>
            <person name="Baker S.E."/>
            <person name="Ciuffetti L.M."/>
            <person name="Grigoriev I.V."/>
            <person name="Zhong S."/>
            <person name="Turgeon B.G."/>
        </authorList>
    </citation>
    <scope>NUCLEOTIDE SEQUENCE [LARGE SCALE GENOMIC DNA]</scope>
    <source>
        <strain evidence="5">28A</strain>
    </source>
</reference>
<accession>R0JWA3</accession>
<evidence type="ECO:0000259" key="3">
    <source>
        <dbReference type="Pfam" id="PF16655"/>
    </source>
</evidence>
<sequence length="574" mass="64341">MKLQLLSLLQLASCARASVSWSQNLNYRSPSQHHPSLGIAIHKVVKRNDPASAYAASSLNFTHGVASGDPYPNSVILWTRVAPQSDNSQSNVTVSGYAPLFDHDNEKYVHVSKAPICVEYNVYEHKDSSSAVDSGKVYTSSDVDFTVKVEAKNLKPFTTYYYQFNVCGSDNKSPVGRTKTTPNADDDITNVSLAVYSCSNYPFGFFNAYGNPVRKDSVDYVIHLGDYIYEYKNGDYGWGNSIGRIPQPDREIFTLYDYRRRLATYRTDLDLVASHQQFPWIPVWDDHEVGDNTYRDGMSKLNNTEESFLHDGGISADQRKMNAVRAYFEWMPIRQVDMDDNLRIWRSFSIGKLVDLMMLDTRSQIVFSHLNQSAAYGTKNPLNYDAWDGYMANKNRTLHHLYTNNINNNIFLAGDSHASWVSDLVWLDEKPYDPATGAGSIGVEFAGSAVTSPCPYGANISLATANNYSSIIQAANQELQWQDLYYRGYFELHFSPEELTANFFGLPTVVSRNAWEIPIANFTVRAGENRLQRPVAGGVVESGSLKGGKVVQNNVTLDTDTGTWFVSHADLEVL</sequence>